<sequence length="361" mass="36599">MSIGSDKDWLRSIGVSTAAERNLDPVDLDDDEADHELPAAPTPTPPSAAADPEDGAPTIGDSSEPAGARPDQGEPAPADVADRAGVAANGEAAPGNSDDSGNDPERRSWRFNPWVAAVSLGAVAACTLVTWGVTVLTSTPAPPPSRPQAAARMPVQQVPPPPTGANPASADAPIPFTASADCPVGSTSANSLSDPQALAPWICVRPVDGQVVHIDLGRDYVITAVAIVPGAVKPGPGDQGDPWLLHRVVSRLQWGFNDLQQTTKPQDTGNKRGEVVMAIPSVHASAITVTIQQTSRPPVAAPTPTAPAGAPGGGMLGSILGSPNSDNPPPATTANSDPDSQDPSGGTFAVSSIKIIGHRAS</sequence>
<feature type="region of interest" description="Disordered" evidence="1">
    <location>
        <begin position="16"/>
        <end position="107"/>
    </location>
</feature>
<evidence type="ECO:0008006" key="4">
    <source>
        <dbReference type="Google" id="ProtNLM"/>
    </source>
</evidence>
<protein>
    <recommendedName>
        <fullName evidence="4">F5/8 type C domain-containing protein</fullName>
    </recommendedName>
</protein>
<accession>A0ABM7INJ0</accession>
<dbReference type="Proteomes" id="UP000465609">
    <property type="component" value="Plasmid pJCM15296"/>
</dbReference>
<evidence type="ECO:0000256" key="1">
    <source>
        <dbReference type="SAM" id="MobiDB-lite"/>
    </source>
</evidence>
<name>A0ABM7INJ0_9MYCO</name>
<evidence type="ECO:0000313" key="2">
    <source>
        <dbReference type="EMBL" id="BBX88328.1"/>
    </source>
</evidence>
<dbReference type="RefSeq" id="WP_138233494.1">
    <property type="nucleotide sequence ID" value="NZ_AP022578.1"/>
</dbReference>
<evidence type="ECO:0000313" key="3">
    <source>
        <dbReference type="Proteomes" id="UP000465609"/>
    </source>
</evidence>
<keyword evidence="3" id="KW-1185">Reference proteome</keyword>
<feature type="region of interest" description="Disordered" evidence="1">
    <location>
        <begin position="139"/>
        <end position="168"/>
    </location>
</feature>
<feature type="compositionally biased region" description="Polar residues" evidence="1">
    <location>
        <begin position="332"/>
        <end position="344"/>
    </location>
</feature>
<keyword evidence="2" id="KW-0614">Plasmid</keyword>
<feature type="region of interest" description="Disordered" evidence="1">
    <location>
        <begin position="293"/>
        <end position="361"/>
    </location>
</feature>
<dbReference type="EMBL" id="AP022578">
    <property type="protein sequence ID" value="BBX88328.1"/>
    <property type="molecule type" value="Genomic_DNA"/>
</dbReference>
<organism evidence="2 3">
    <name type="scientific">Mycolicibacterium aubagnense</name>
    <dbReference type="NCBI Taxonomy" id="319707"/>
    <lineage>
        <taxon>Bacteria</taxon>
        <taxon>Bacillati</taxon>
        <taxon>Actinomycetota</taxon>
        <taxon>Actinomycetes</taxon>
        <taxon>Mycobacteriales</taxon>
        <taxon>Mycobacteriaceae</taxon>
        <taxon>Mycolicibacterium</taxon>
    </lineage>
</organism>
<gene>
    <name evidence="2" type="ORF">MAUB_65290</name>
</gene>
<geneLocation type="plasmid" evidence="2 3">
    <name>pJCM15296</name>
</geneLocation>
<proteinExistence type="predicted"/>
<reference evidence="2 3" key="1">
    <citation type="journal article" date="2019" name="Emerg. Microbes Infect.">
        <title>Comprehensive subspecies identification of 175 nontuberculous mycobacteria species based on 7547 genomic profiles.</title>
        <authorList>
            <person name="Matsumoto Y."/>
            <person name="Kinjo T."/>
            <person name="Motooka D."/>
            <person name="Nabeya D."/>
            <person name="Jung N."/>
            <person name="Uechi K."/>
            <person name="Horii T."/>
            <person name="Iida T."/>
            <person name="Fujita J."/>
            <person name="Nakamura S."/>
        </authorList>
    </citation>
    <scope>NUCLEOTIDE SEQUENCE [LARGE SCALE GENOMIC DNA]</scope>
    <source>
        <strain evidence="2 3">JCM 15296</strain>
        <plasmid evidence="2">pJCM15296</plasmid>
    </source>
</reference>